<dbReference type="Proteomes" id="UP000235145">
    <property type="component" value="Unassembled WGS sequence"/>
</dbReference>
<gene>
    <name evidence="2" type="ORF">LSAT_V11C100043830</name>
</gene>
<keyword evidence="3" id="KW-1185">Reference proteome</keyword>
<evidence type="ECO:0000256" key="1">
    <source>
        <dbReference type="SAM" id="MobiDB-lite"/>
    </source>
</evidence>
<evidence type="ECO:0000313" key="2">
    <source>
        <dbReference type="EMBL" id="KAJ0224671.1"/>
    </source>
</evidence>
<sequence>MCSSYHLGAHHRLTFLTNLISLTMPRYRIVDTLVNQKDSNVKTGCNISGLQEDVSYVTKQLAREFQDLTQTIETVAEITAKFGERALLVPQYVADEEMKKARYHEMLRDDIRQFVSRSSCKTLEDMIARAREREIDLEQIRTRKPDEVQVATAAADAGGAAGHTRERVGVVVVEIRAASSAGGLLAGPQEGPVSQFASGRTGDSTCPCNSEDQRRPSRPSRGACGRRQDFSDDYETRAAPDVAVEKIGNFSQALSRRYKQDQSGGEPSECTRVRARRSRKSTRPLRRKGSSTVIDGLRSSALGV</sequence>
<feature type="region of interest" description="Disordered" evidence="1">
    <location>
        <begin position="255"/>
        <end position="304"/>
    </location>
</feature>
<name>A0A9R1WG25_LACSA</name>
<feature type="compositionally biased region" description="Polar residues" evidence="1">
    <location>
        <begin position="195"/>
        <end position="210"/>
    </location>
</feature>
<reference evidence="2 3" key="1">
    <citation type="journal article" date="2017" name="Nat. Commun.">
        <title>Genome assembly with in vitro proximity ligation data and whole-genome triplication in lettuce.</title>
        <authorList>
            <person name="Reyes-Chin-Wo S."/>
            <person name="Wang Z."/>
            <person name="Yang X."/>
            <person name="Kozik A."/>
            <person name="Arikit S."/>
            <person name="Song C."/>
            <person name="Xia L."/>
            <person name="Froenicke L."/>
            <person name="Lavelle D.O."/>
            <person name="Truco M.J."/>
            <person name="Xia R."/>
            <person name="Zhu S."/>
            <person name="Xu C."/>
            <person name="Xu H."/>
            <person name="Xu X."/>
            <person name="Cox K."/>
            <person name="Korf I."/>
            <person name="Meyers B.C."/>
            <person name="Michelmore R.W."/>
        </authorList>
    </citation>
    <scope>NUCLEOTIDE SEQUENCE [LARGE SCALE GENOMIC DNA]</scope>
    <source>
        <strain evidence="3">cv. Salinas</strain>
        <tissue evidence="2">Seedlings</tissue>
    </source>
</reference>
<evidence type="ECO:0000313" key="3">
    <source>
        <dbReference type="Proteomes" id="UP000235145"/>
    </source>
</evidence>
<feature type="region of interest" description="Disordered" evidence="1">
    <location>
        <begin position="183"/>
        <end position="237"/>
    </location>
</feature>
<feature type="compositionally biased region" description="Basic residues" evidence="1">
    <location>
        <begin position="273"/>
        <end position="289"/>
    </location>
</feature>
<comment type="caution">
    <text evidence="2">The sequence shown here is derived from an EMBL/GenBank/DDBJ whole genome shotgun (WGS) entry which is preliminary data.</text>
</comment>
<feature type="compositionally biased region" description="Basic and acidic residues" evidence="1">
    <location>
        <begin position="226"/>
        <end position="237"/>
    </location>
</feature>
<organism evidence="2 3">
    <name type="scientific">Lactuca sativa</name>
    <name type="common">Garden lettuce</name>
    <dbReference type="NCBI Taxonomy" id="4236"/>
    <lineage>
        <taxon>Eukaryota</taxon>
        <taxon>Viridiplantae</taxon>
        <taxon>Streptophyta</taxon>
        <taxon>Embryophyta</taxon>
        <taxon>Tracheophyta</taxon>
        <taxon>Spermatophyta</taxon>
        <taxon>Magnoliopsida</taxon>
        <taxon>eudicotyledons</taxon>
        <taxon>Gunneridae</taxon>
        <taxon>Pentapetalae</taxon>
        <taxon>asterids</taxon>
        <taxon>campanulids</taxon>
        <taxon>Asterales</taxon>
        <taxon>Asteraceae</taxon>
        <taxon>Cichorioideae</taxon>
        <taxon>Cichorieae</taxon>
        <taxon>Lactucinae</taxon>
        <taxon>Lactuca</taxon>
    </lineage>
</organism>
<accession>A0A9R1WG25</accession>
<dbReference type="AlphaFoldDB" id="A0A9R1WG25"/>
<dbReference type="EMBL" id="NBSK02000001">
    <property type="protein sequence ID" value="KAJ0224671.1"/>
    <property type="molecule type" value="Genomic_DNA"/>
</dbReference>
<protein>
    <submittedName>
        <fullName evidence="2">Uncharacterized protein</fullName>
    </submittedName>
</protein>
<proteinExistence type="predicted"/>